<dbReference type="InterPro" id="IPR009057">
    <property type="entry name" value="Homeodomain-like_sf"/>
</dbReference>
<evidence type="ECO:0000256" key="3">
    <source>
        <dbReference type="ARBA" id="ARBA00023125"/>
    </source>
</evidence>
<dbReference type="SMART" id="SM00342">
    <property type="entry name" value="HTH_ARAC"/>
    <property type="match status" value="1"/>
</dbReference>
<reference evidence="6 7" key="1">
    <citation type="submission" date="2016-10" db="EMBL/GenBank/DDBJ databases">
        <authorList>
            <person name="de Groot N.N."/>
        </authorList>
    </citation>
    <scope>NUCLEOTIDE SEQUENCE [LARGE SCALE GENOMIC DNA]</scope>
    <source>
        <strain evidence="6 7">DSM 3857</strain>
    </source>
</reference>
<dbReference type="PROSITE" id="PS01124">
    <property type="entry name" value="HTH_ARAC_FAMILY_2"/>
    <property type="match status" value="1"/>
</dbReference>
<keyword evidence="1" id="KW-0678">Repressor</keyword>
<dbReference type="RefSeq" id="WP_217643945.1">
    <property type="nucleotide sequence ID" value="NZ_FOCE01000004.1"/>
</dbReference>
<dbReference type="STRING" id="933059.SAMN04488103_10462"/>
<dbReference type="EMBL" id="FOCE01000004">
    <property type="protein sequence ID" value="SEN26645.1"/>
    <property type="molecule type" value="Genomic_DNA"/>
</dbReference>
<feature type="domain" description="HTH araC/xylS-type" evidence="5">
    <location>
        <begin position="169"/>
        <end position="266"/>
    </location>
</feature>
<evidence type="ECO:0000313" key="6">
    <source>
        <dbReference type="EMBL" id="SEN26645.1"/>
    </source>
</evidence>
<keyword evidence="3" id="KW-0238">DNA-binding</keyword>
<accession>A0A1H8F4L5</accession>
<dbReference type="Gene3D" id="2.60.120.10">
    <property type="entry name" value="Jelly Rolls"/>
    <property type="match status" value="1"/>
</dbReference>
<evidence type="ECO:0000313" key="7">
    <source>
        <dbReference type="Proteomes" id="UP000198761"/>
    </source>
</evidence>
<gene>
    <name evidence="6" type="ORF">SAMN04488103_10462</name>
</gene>
<dbReference type="GO" id="GO:0003700">
    <property type="term" value="F:DNA-binding transcription factor activity"/>
    <property type="evidence" value="ECO:0007669"/>
    <property type="project" value="InterPro"/>
</dbReference>
<dbReference type="Proteomes" id="UP000198761">
    <property type="component" value="Unassembled WGS sequence"/>
</dbReference>
<dbReference type="PANTHER" id="PTHR11019">
    <property type="entry name" value="HTH-TYPE TRANSCRIPTIONAL REGULATOR NIMR"/>
    <property type="match status" value="1"/>
</dbReference>
<dbReference type="InterPro" id="IPR014710">
    <property type="entry name" value="RmlC-like_jellyroll"/>
</dbReference>
<keyword evidence="2" id="KW-0805">Transcription regulation</keyword>
<dbReference type="FunFam" id="1.10.10.60:FF:000132">
    <property type="entry name" value="AraC family transcriptional regulator"/>
    <property type="match status" value="1"/>
</dbReference>
<evidence type="ECO:0000256" key="2">
    <source>
        <dbReference type="ARBA" id="ARBA00023015"/>
    </source>
</evidence>
<evidence type="ECO:0000256" key="1">
    <source>
        <dbReference type="ARBA" id="ARBA00022491"/>
    </source>
</evidence>
<dbReference type="Gene3D" id="1.10.10.60">
    <property type="entry name" value="Homeodomain-like"/>
    <property type="match status" value="1"/>
</dbReference>
<dbReference type="GO" id="GO:0043565">
    <property type="term" value="F:sequence-specific DNA binding"/>
    <property type="evidence" value="ECO:0007669"/>
    <property type="project" value="InterPro"/>
</dbReference>
<protein>
    <submittedName>
        <fullName evidence="6">AraC-like ligand binding domain-containing protein</fullName>
    </submittedName>
</protein>
<dbReference type="CDD" id="cd06124">
    <property type="entry name" value="cupin_NimR-like_N"/>
    <property type="match status" value="1"/>
</dbReference>
<evidence type="ECO:0000256" key="4">
    <source>
        <dbReference type="ARBA" id="ARBA00023163"/>
    </source>
</evidence>
<dbReference type="InterPro" id="IPR011051">
    <property type="entry name" value="RmlC_Cupin_sf"/>
</dbReference>
<dbReference type="PANTHER" id="PTHR11019:SF159">
    <property type="entry name" value="TRANSCRIPTIONAL REGULATOR-RELATED"/>
    <property type="match status" value="1"/>
</dbReference>
<sequence length="266" mass="28998">MMTTDVDNTPNFDPSAVAFVRDPARPVLTHARLLQAGAAVTPHHHPRGQLLWAVQGVLRVISESSVWIVPPSHAVWIPGGTRHQVVTESAAQTRNLYVDPSRPIRDAAQGCGVLHLTPLLREVILRLVSDATKDNTDRYQRLCEVALDEIAALETAPLCLPGGRDPRLVRLTRHLGQNPADPRPLTALAALAGASPRTMERLFRQETGLAFRQWRSQLKLLAAIERLSHGESSTAIAYALGYSSPSAFVAAFRQHFGSPPQSFLAG</sequence>
<dbReference type="InterPro" id="IPR018060">
    <property type="entry name" value="HTH_AraC"/>
</dbReference>
<evidence type="ECO:0000259" key="5">
    <source>
        <dbReference type="PROSITE" id="PS01124"/>
    </source>
</evidence>
<keyword evidence="4" id="KW-0804">Transcription</keyword>
<proteinExistence type="predicted"/>
<keyword evidence="7" id="KW-1185">Reference proteome</keyword>
<dbReference type="SUPFAM" id="SSF51182">
    <property type="entry name" value="RmlC-like cupins"/>
    <property type="match status" value="1"/>
</dbReference>
<dbReference type="AlphaFoldDB" id="A0A1H8F4L5"/>
<dbReference type="Pfam" id="PF12833">
    <property type="entry name" value="HTH_18"/>
    <property type="match status" value="1"/>
</dbReference>
<dbReference type="SUPFAM" id="SSF46689">
    <property type="entry name" value="Homeodomain-like"/>
    <property type="match status" value="1"/>
</dbReference>
<dbReference type="Pfam" id="PF02311">
    <property type="entry name" value="AraC_binding"/>
    <property type="match status" value="1"/>
</dbReference>
<dbReference type="InterPro" id="IPR003313">
    <property type="entry name" value="AraC-bd"/>
</dbReference>
<organism evidence="6 7">
    <name type="scientific">Gemmobacter aquatilis</name>
    <dbReference type="NCBI Taxonomy" id="933059"/>
    <lineage>
        <taxon>Bacteria</taxon>
        <taxon>Pseudomonadati</taxon>
        <taxon>Pseudomonadota</taxon>
        <taxon>Alphaproteobacteria</taxon>
        <taxon>Rhodobacterales</taxon>
        <taxon>Paracoccaceae</taxon>
        <taxon>Gemmobacter</taxon>
    </lineage>
</organism>
<name>A0A1H8F4L5_9RHOB</name>